<dbReference type="SUPFAM" id="SSF52025">
    <property type="entry name" value="PA domain"/>
    <property type="match status" value="1"/>
</dbReference>
<dbReference type="SUPFAM" id="SSF47672">
    <property type="entry name" value="Transferrin receptor-like dimerisation domain"/>
    <property type="match status" value="1"/>
</dbReference>
<dbReference type="EMBL" id="KQ415814">
    <property type="protein sequence ID" value="KOG00305.1"/>
    <property type="molecule type" value="Genomic_DNA"/>
</dbReference>
<proteinExistence type="inferred from homology"/>
<dbReference type="AlphaFoldDB" id="A0A0L8IFS3"/>
<dbReference type="PANTHER" id="PTHR10404:SF46">
    <property type="entry name" value="VACUOLAR PROTEIN SORTING-ASSOCIATED PROTEIN 70"/>
    <property type="match status" value="1"/>
</dbReference>
<accession>A0A0L8IFS3</accession>
<dbReference type="GO" id="GO:0008270">
    <property type="term" value="F:zinc ion binding"/>
    <property type="evidence" value="ECO:0007669"/>
    <property type="project" value="UniProtKB-KW"/>
</dbReference>
<dbReference type="InterPro" id="IPR036757">
    <property type="entry name" value="TFR-like_dimer_dom_sf"/>
</dbReference>
<feature type="domain" description="CCHC-type" evidence="3">
    <location>
        <begin position="11"/>
        <end position="27"/>
    </location>
</feature>
<evidence type="ECO:0000313" key="4">
    <source>
        <dbReference type="EMBL" id="KOG00305.1"/>
    </source>
</evidence>
<keyword evidence="2" id="KW-0479">Metal-binding</keyword>
<organism evidence="4">
    <name type="scientific">Octopus bimaculoides</name>
    <name type="common">California two-spotted octopus</name>
    <dbReference type="NCBI Taxonomy" id="37653"/>
    <lineage>
        <taxon>Eukaryota</taxon>
        <taxon>Metazoa</taxon>
        <taxon>Spiralia</taxon>
        <taxon>Lophotrochozoa</taxon>
        <taxon>Mollusca</taxon>
        <taxon>Cephalopoda</taxon>
        <taxon>Coleoidea</taxon>
        <taxon>Octopodiformes</taxon>
        <taxon>Octopoda</taxon>
        <taxon>Incirrata</taxon>
        <taxon>Octopodidae</taxon>
        <taxon>Octopus</taxon>
    </lineage>
</organism>
<dbReference type="GO" id="GO:0003676">
    <property type="term" value="F:nucleic acid binding"/>
    <property type="evidence" value="ECO:0007669"/>
    <property type="project" value="InterPro"/>
</dbReference>
<dbReference type="Pfam" id="PF02225">
    <property type="entry name" value="PA"/>
    <property type="match status" value="1"/>
</dbReference>
<dbReference type="InterPro" id="IPR046450">
    <property type="entry name" value="PA_dom_sf"/>
</dbReference>
<protein>
    <recommendedName>
        <fullName evidence="3">CCHC-type domain-containing protein</fullName>
    </recommendedName>
</protein>
<dbReference type="SUPFAM" id="SSF53187">
    <property type="entry name" value="Zn-dependent exopeptidases"/>
    <property type="match status" value="1"/>
</dbReference>
<dbReference type="SMART" id="SM00343">
    <property type="entry name" value="ZnF_C2HC"/>
    <property type="match status" value="1"/>
</dbReference>
<dbReference type="InterPro" id="IPR001878">
    <property type="entry name" value="Znf_CCHC"/>
</dbReference>
<dbReference type="InterPro" id="IPR007365">
    <property type="entry name" value="TFR-like_dimer_dom"/>
</dbReference>
<name>A0A0L8IFS3_OCTBM</name>
<dbReference type="Gene3D" id="3.40.630.10">
    <property type="entry name" value="Zn peptidases"/>
    <property type="match status" value="1"/>
</dbReference>
<reference evidence="4" key="1">
    <citation type="submission" date="2015-07" db="EMBL/GenBank/DDBJ databases">
        <title>MeaNS - Measles Nucleotide Surveillance Program.</title>
        <authorList>
            <person name="Tran T."/>
            <person name="Druce J."/>
        </authorList>
    </citation>
    <scope>NUCLEOTIDE SEQUENCE</scope>
    <source>
        <strain evidence="4">UCB-OBI-ISO-001</strain>
        <tissue evidence="4">Gonad</tissue>
    </source>
</reference>
<dbReference type="Pfam" id="PF04389">
    <property type="entry name" value="Peptidase_M28"/>
    <property type="match status" value="1"/>
</dbReference>
<dbReference type="OrthoDB" id="5841748at2759"/>
<dbReference type="GO" id="GO:0004180">
    <property type="term" value="F:carboxypeptidase activity"/>
    <property type="evidence" value="ECO:0007669"/>
    <property type="project" value="TreeGrafter"/>
</dbReference>
<keyword evidence="2" id="KW-0863">Zinc-finger</keyword>
<dbReference type="Gene3D" id="1.20.930.40">
    <property type="entry name" value="Transferrin receptor-like, dimerisation domain"/>
    <property type="match status" value="1"/>
</dbReference>
<dbReference type="InterPro" id="IPR039373">
    <property type="entry name" value="Peptidase_M28B"/>
</dbReference>
<dbReference type="STRING" id="37653.A0A0L8IFS3"/>
<dbReference type="FunFam" id="3.40.630.10:FF:000101">
    <property type="entry name" value="N-acetylated alpha-linked acidic dipeptidase like 1"/>
    <property type="match status" value="1"/>
</dbReference>
<dbReference type="InterPro" id="IPR007484">
    <property type="entry name" value="Peptidase_M28"/>
</dbReference>
<gene>
    <name evidence="4" type="ORF">OCBIM_22005269mg</name>
</gene>
<keyword evidence="2" id="KW-0862">Zinc</keyword>
<evidence type="ECO:0000256" key="2">
    <source>
        <dbReference type="PROSITE-ProRule" id="PRU00047"/>
    </source>
</evidence>
<dbReference type="PANTHER" id="PTHR10404">
    <property type="entry name" value="N-ACETYLATED-ALPHA-LINKED ACIDIC DIPEPTIDASE"/>
    <property type="match status" value="1"/>
</dbReference>
<dbReference type="Gene3D" id="4.10.60.10">
    <property type="entry name" value="Zinc finger, CCHC-type"/>
    <property type="match status" value="1"/>
</dbReference>
<dbReference type="Gene3D" id="3.50.30.30">
    <property type="match status" value="1"/>
</dbReference>
<dbReference type="PROSITE" id="PS50158">
    <property type="entry name" value="ZF_CCHC"/>
    <property type="match status" value="1"/>
</dbReference>
<evidence type="ECO:0000256" key="1">
    <source>
        <dbReference type="ARBA" id="ARBA00005634"/>
    </source>
</evidence>
<comment type="similarity">
    <text evidence="1">Belongs to the peptidase M28 family. M28B subfamily.</text>
</comment>
<dbReference type="InterPro" id="IPR003137">
    <property type="entry name" value="PA_domain"/>
</dbReference>
<sequence>MRVKVEGRIPRCYKCGLKGHIKVNCPETNQKTMEEQEKEMAELVEETGKKEVTLPPTMEKREKTWKKQKKIKESKAEPNQVFIQDGNNTYFQSHFNWSNEHVEYAPFNGYAPAGTVKSCICSVVRTNGHLSEPFSILHSVRLSSPLYVLTLELLLWKSKALRSVPRDLGCETSVSAYADDVTVIGSSHRHIDLIGETLQEYEVVTGAEKSVGLQLGTWGGKSMPFNGTVEHWTDSPFKLLRVWFGPDFQVEKNWDEGHLLYANYGEKSDFEKLQNVNGSIVIMRYGRVHPGSKVKHAENFGAIGAILYGDPFDYASKQSSVYPSSWWLPPWAVKISHVRYTLSGDPQTPDYAALDHIHEIPDFSKSYPKIPVHSVSYSDAEELMRDLTGNNLGAHWLGGLNISYSTGPGYTEPRNNRIVNLTVNNQRSRRDISNIIGVIRGKYEKDKYIIVGAHVDSWTQGAVDSGSGYAILMELVKSFSNVMKKEDWRPRRTIIFALWDATKYGHIGAYEWVQEYNKQLSSGAVAYINLDAVIRGNHTFFAAASPLLVGLIRNATKTVACPCSDAGSKRTVFDTWLDNFPNADKSQPNVSQLHGDGDHSPFLYQLGIPSLAPAYMYNQNVYPYLPTYPAYNTLVDTFDYLRNFIDRDLTLHMTVAKVVAEVILRLSDSLILPLDVNNYVWHALSVGREMLGRFNRTYEEAGISLNILYQAMDNFSRAADDFFQIYRNLPEKNLSECEIHIINHQLIRLSRAFIVDRGLPGQPHYKNVLMAPHPDNINEQLIFPGVISAALEGQSSKDYTLLKEQLAVLVLAFQTAEDVLSDGLIGRDEW</sequence>
<dbReference type="Pfam" id="PF04253">
    <property type="entry name" value="TFR_dimer"/>
    <property type="match status" value="1"/>
</dbReference>
<evidence type="ECO:0000259" key="3">
    <source>
        <dbReference type="PROSITE" id="PS50158"/>
    </source>
</evidence>